<dbReference type="InterPro" id="IPR053184">
    <property type="entry name" value="FeoA-like"/>
</dbReference>
<dbReference type="RefSeq" id="WP_078786162.1">
    <property type="nucleotide sequence ID" value="NZ_CAJOJK010000020.1"/>
</dbReference>
<dbReference type="InterPro" id="IPR038157">
    <property type="entry name" value="FeoA_core_dom"/>
</dbReference>
<evidence type="ECO:0000313" key="3">
    <source>
        <dbReference type="EMBL" id="SJZ44213.1"/>
    </source>
</evidence>
<sequence length="70" mass="7589">MMPLVYAEPGVPQIIRKIGGSPELKKHLNDLGFNVGGQVSIVSSLGENLIVKVKESRVAVSDELARKIYV</sequence>
<dbReference type="PANTHER" id="PTHR43151:SF1">
    <property type="entry name" value="SSR2333 PROTEIN"/>
    <property type="match status" value="1"/>
</dbReference>
<proteinExistence type="predicted"/>
<protein>
    <submittedName>
        <fullName evidence="3">Ferrous iron transport protein A</fullName>
    </submittedName>
</protein>
<dbReference type="PANTHER" id="PTHR43151">
    <property type="entry name" value="FEOA FAMILY PROTEIN"/>
    <property type="match status" value="1"/>
</dbReference>
<dbReference type="InterPro" id="IPR007167">
    <property type="entry name" value="Fe-transptr_FeoA-like"/>
</dbReference>
<dbReference type="GO" id="GO:0046914">
    <property type="term" value="F:transition metal ion binding"/>
    <property type="evidence" value="ECO:0007669"/>
    <property type="project" value="InterPro"/>
</dbReference>
<dbReference type="AlphaFoldDB" id="A0A1T4KPA6"/>
<dbReference type="SUPFAM" id="SSF50037">
    <property type="entry name" value="C-terminal domain of transcriptional repressors"/>
    <property type="match status" value="1"/>
</dbReference>
<dbReference type="Gene3D" id="2.30.30.90">
    <property type="match status" value="1"/>
</dbReference>
<feature type="domain" description="Ferrous iron transporter FeoA-like" evidence="2">
    <location>
        <begin position="2"/>
        <end position="70"/>
    </location>
</feature>
<reference evidence="3 4" key="1">
    <citation type="submission" date="2017-02" db="EMBL/GenBank/DDBJ databases">
        <authorList>
            <person name="Peterson S.W."/>
        </authorList>
    </citation>
    <scope>NUCLEOTIDE SEQUENCE [LARGE SCALE GENOMIC DNA]</scope>
    <source>
        <strain evidence="3 4">ATCC 17233</strain>
    </source>
</reference>
<accession>A0A1T4KPA6</accession>
<dbReference type="Pfam" id="PF04023">
    <property type="entry name" value="FeoA"/>
    <property type="match status" value="1"/>
</dbReference>
<evidence type="ECO:0000313" key="4">
    <source>
        <dbReference type="Proteomes" id="UP000189857"/>
    </source>
</evidence>
<dbReference type="SMART" id="SM00899">
    <property type="entry name" value="FeoA"/>
    <property type="match status" value="1"/>
</dbReference>
<evidence type="ECO:0000259" key="2">
    <source>
        <dbReference type="SMART" id="SM00899"/>
    </source>
</evidence>
<dbReference type="Proteomes" id="UP000189857">
    <property type="component" value="Unassembled WGS sequence"/>
</dbReference>
<gene>
    <name evidence="3" type="ORF">SAMN02745110_00497</name>
</gene>
<organism evidence="3 4">
    <name type="scientific">Eubacterium ruminantium</name>
    <dbReference type="NCBI Taxonomy" id="42322"/>
    <lineage>
        <taxon>Bacteria</taxon>
        <taxon>Bacillati</taxon>
        <taxon>Bacillota</taxon>
        <taxon>Clostridia</taxon>
        <taxon>Eubacteriales</taxon>
        <taxon>Eubacteriaceae</taxon>
        <taxon>Eubacterium</taxon>
    </lineage>
</organism>
<keyword evidence="4" id="KW-1185">Reference proteome</keyword>
<dbReference type="OrthoDB" id="5984at2"/>
<keyword evidence="1" id="KW-0408">Iron</keyword>
<dbReference type="InterPro" id="IPR008988">
    <property type="entry name" value="Transcriptional_repressor_C"/>
</dbReference>
<name>A0A1T4KPA6_9FIRM</name>
<evidence type="ECO:0000256" key="1">
    <source>
        <dbReference type="ARBA" id="ARBA00023004"/>
    </source>
</evidence>
<dbReference type="EMBL" id="FUXA01000004">
    <property type="protein sequence ID" value="SJZ44213.1"/>
    <property type="molecule type" value="Genomic_DNA"/>
</dbReference>